<dbReference type="VEuPathDB" id="FungiDB:DFL_002803"/>
<evidence type="ECO:0000313" key="1">
    <source>
        <dbReference type="EMBL" id="RVD88625.1"/>
    </source>
</evidence>
<accession>A0A437ABI0</accession>
<organism evidence="1 2">
    <name type="scientific">Arthrobotrys flagrans</name>
    <name type="common">Nematode-trapping fungus</name>
    <name type="synonym">Trichothecium flagrans</name>
    <dbReference type="NCBI Taxonomy" id="97331"/>
    <lineage>
        <taxon>Eukaryota</taxon>
        <taxon>Fungi</taxon>
        <taxon>Dikarya</taxon>
        <taxon>Ascomycota</taxon>
        <taxon>Pezizomycotina</taxon>
        <taxon>Orbiliomycetes</taxon>
        <taxon>Orbiliales</taxon>
        <taxon>Orbiliaceae</taxon>
        <taxon>Arthrobotrys</taxon>
    </lineage>
</organism>
<gene>
    <name evidence="1" type="ORF">DFL_002803</name>
</gene>
<keyword evidence="2" id="KW-1185">Reference proteome</keyword>
<dbReference type="Proteomes" id="UP000283090">
    <property type="component" value="Unassembled WGS sequence"/>
</dbReference>
<comment type="caution">
    <text evidence="1">The sequence shown here is derived from an EMBL/GenBank/DDBJ whole genome shotgun (WGS) entry which is preliminary data.</text>
</comment>
<sequence length="70" mass="7924">MTTTRMMVSGELACGRYSPVNCDLNFKEVRVSQLIGGIRPAVEWPKYFSYLVNGNERAKEKPHDGDSRNC</sequence>
<dbReference type="RefSeq" id="XP_067494169.1">
    <property type="nucleotide sequence ID" value="XM_067631644.1"/>
</dbReference>
<name>A0A437ABI0_ARTFL</name>
<proteinExistence type="predicted"/>
<reference evidence="1 2" key="1">
    <citation type="submission" date="2019-01" db="EMBL/GenBank/DDBJ databases">
        <title>Intercellular communication is required for trap formation in the nematode-trapping fungus Duddingtonia flagrans.</title>
        <authorList>
            <person name="Youssar L."/>
            <person name="Wernet V."/>
            <person name="Hensel N."/>
            <person name="Hildebrandt H.-G."/>
            <person name="Fischer R."/>
        </authorList>
    </citation>
    <scope>NUCLEOTIDE SEQUENCE [LARGE SCALE GENOMIC DNA]</scope>
    <source>
        <strain evidence="1 2">CBS H-5679</strain>
    </source>
</reference>
<dbReference type="GeneID" id="93585114"/>
<dbReference type="EMBL" id="SAEB01000003">
    <property type="protein sequence ID" value="RVD88625.1"/>
    <property type="molecule type" value="Genomic_DNA"/>
</dbReference>
<protein>
    <submittedName>
        <fullName evidence="1">Uncharacterized protein</fullName>
    </submittedName>
</protein>
<dbReference type="AlphaFoldDB" id="A0A437ABI0"/>
<evidence type="ECO:0000313" key="2">
    <source>
        <dbReference type="Proteomes" id="UP000283090"/>
    </source>
</evidence>